<keyword evidence="5" id="KW-1185">Reference proteome</keyword>
<proteinExistence type="predicted"/>
<accession>A0A172Y497</accession>
<dbReference type="Proteomes" id="UP000077603">
    <property type="component" value="Chromosome"/>
</dbReference>
<dbReference type="EMBL" id="CP015614">
    <property type="protein sequence ID" value="ANF54034.1"/>
    <property type="molecule type" value="Genomic_DNA"/>
</dbReference>
<evidence type="ECO:0000313" key="5">
    <source>
        <dbReference type="Proteomes" id="UP000077603"/>
    </source>
</evidence>
<dbReference type="PROSITE" id="PS50935">
    <property type="entry name" value="SSB"/>
    <property type="match status" value="1"/>
</dbReference>
<evidence type="ECO:0000256" key="2">
    <source>
        <dbReference type="PROSITE-ProRule" id="PRU00252"/>
    </source>
</evidence>
<evidence type="ECO:0000313" key="4">
    <source>
        <dbReference type="EMBL" id="ANF54034.1"/>
    </source>
</evidence>
<dbReference type="SUPFAM" id="SSF50249">
    <property type="entry name" value="Nucleic acid-binding proteins"/>
    <property type="match status" value="1"/>
</dbReference>
<dbReference type="STRING" id="588932.DA69_04315"/>
<dbReference type="RefSeq" id="WP_025977294.1">
    <property type="nucleotide sequence ID" value="NZ_CP015614.1"/>
</dbReference>
<feature type="compositionally biased region" description="Basic residues" evidence="3">
    <location>
        <begin position="127"/>
        <end position="136"/>
    </location>
</feature>
<dbReference type="GO" id="GO:0003697">
    <property type="term" value="F:single-stranded DNA binding"/>
    <property type="evidence" value="ECO:0007669"/>
    <property type="project" value="InterPro"/>
</dbReference>
<keyword evidence="1 2" id="KW-0238">DNA-binding</keyword>
<evidence type="ECO:0000256" key="3">
    <source>
        <dbReference type="SAM" id="MobiDB-lite"/>
    </source>
</evidence>
<evidence type="ECO:0000256" key="1">
    <source>
        <dbReference type="ARBA" id="ARBA00023125"/>
    </source>
</evidence>
<dbReference type="AlphaFoldDB" id="A0A172Y497"/>
<reference evidence="4 5" key="1">
    <citation type="journal article" date="2014" name="Genome Announc.">
        <title>Genome Sequence of a Promising Hydrogen-Producing Facultative Anaerobic Bacterium, Brevundimonas naejangsanensis Strain B1.</title>
        <authorList>
            <person name="Su H."/>
            <person name="Zhang T."/>
            <person name="Bao M."/>
            <person name="Jiang Y."/>
            <person name="Wang Y."/>
            <person name="Tan T."/>
        </authorList>
    </citation>
    <scope>NUCLEOTIDE SEQUENCE [LARGE SCALE GENOMIC DNA]</scope>
    <source>
        <strain evidence="4 5">B1</strain>
    </source>
</reference>
<name>A0A172Y497_9CAUL</name>
<protein>
    <recommendedName>
        <fullName evidence="6">Single-stranded DNA-binding protein</fullName>
    </recommendedName>
</protein>
<gene>
    <name evidence="4" type="ORF">DA69_04315</name>
</gene>
<organism evidence="4 5">
    <name type="scientific">Brevundimonas naejangsanensis</name>
    <dbReference type="NCBI Taxonomy" id="588932"/>
    <lineage>
        <taxon>Bacteria</taxon>
        <taxon>Pseudomonadati</taxon>
        <taxon>Pseudomonadota</taxon>
        <taxon>Alphaproteobacteria</taxon>
        <taxon>Caulobacterales</taxon>
        <taxon>Caulobacteraceae</taxon>
        <taxon>Brevundimonas</taxon>
    </lineage>
</organism>
<sequence length="136" mass="14628">MQTMVFTGRLAADPQISPDFAKAVFRLLEKRGVDAGGKDRIVGVNCVSWARGLNEKVIARALARGCEALVVGVFVDTAYTARDGTERAAKELVVNRLTVLDWAENRSADPDLEGASNTADKAVATARPRKDRRAAA</sequence>
<evidence type="ECO:0008006" key="6">
    <source>
        <dbReference type="Google" id="ProtNLM"/>
    </source>
</evidence>
<dbReference type="KEGG" id="bne:DA69_04315"/>
<dbReference type="InterPro" id="IPR000424">
    <property type="entry name" value="Primosome_PriB/ssb"/>
</dbReference>
<feature type="region of interest" description="Disordered" evidence="3">
    <location>
        <begin position="108"/>
        <end position="136"/>
    </location>
</feature>
<dbReference type="InterPro" id="IPR012340">
    <property type="entry name" value="NA-bd_OB-fold"/>
</dbReference>
<dbReference type="Gene3D" id="2.40.50.140">
    <property type="entry name" value="Nucleic acid-binding proteins"/>
    <property type="match status" value="1"/>
</dbReference>